<sequence>MKPWIMVLAAMLAAAPVRAQDSAARPISMIVVFAPGGATDVLARIVADHMARTLNQRIVVENVSGAGGTIGGARGAQAAPDGYTLTVGSLGSHSAAPSIYRSIAYDPRALAPVGLIGGTPLYLVVRNGLAAANFAEFAALARAPNGVSNGHAGVGSTNHLACELLRHVTGVPLNFIPYRGEGPAMNDVVAGQIDSACLLAPAAIPQIQAGTMRGLLIAGTTRGAQAPNVPTAAEAGAPEFIFQGWNAIFAPRGTPEPVVRRLADALNLALEDAALRARIEALGSIPAAPDQRGPAALQRLVEAEVARWAVVIRAAGVTQE</sequence>
<evidence type="ECO:0000256" key="1">
    <source>
        <dbReference type="ARBA" id="ARBA00006987"/>
    </source>
</evidence>
<dbReference type="Pfam" id="PF03401">
    <property type="entry name" value="TctC"/>
    <property type="match status" value="1"/>
</dbReference>
<dbReference type="PIRSF" id="PIRSF017082">
    <property type="entry name" value="YflP"/>
    <property type="match status" value="1"/>
</dbReference>
<evidence type="ECO:0000256" key="2">
    <source>
        <dbReference type="SAM" id="SignalP"/>
    </source>
</evidence>
<dbReference type="Gene3D" id="3.40.190.10">
    <property type="entry name" value="Periplasmic binding protein-like II"/>
    <property type="match status" value="1"/>
</dbReference>
<dbReference type="Gene3D" id="3.40.190.150">
    <property type="entry name" value="Bordetella uptake gene, domain 1"/>
    <property type="match status" value="1"/>
</dbReference>
<proteinExistence type="inferred from homology"/>
<keyword evidence="4" id="KW-1185">Reference proteome</keyword>
<evidence type="ECO:0000313" key="3">
    <source>
        <dbReference type="EMBL" id="MBR0654058.1"/>
    </source>
</evidence>
<comment type="similarity">
    <text evidence="1">Belongs to the UPF0065 (bug) family.</text>
</comment>
<reference evidence="3" key="2">
    <citation type="journal article" date="2021" name="Syst. Appl. Microbiol.">
        <title>Roseomonas hellenica sp. nov., isolated from roots of wild-growing Alkanna tinctoria.</title>
        <authorList>
            <person name="Rat A."/>
            <person name="Naranjo H.D."/>
            <person name="Lebbe L."/>
            <person name="Cnockaert M."/>
            <person name="Krigas N."/>
            <person name="Grigoriadou K."/>
            <person name="Maloupa E."/>
            <person name="Willems A."/>
        </authorList>
    </citation>
    <scope>NUCLEOTIDE SEQUENCE</scope>
    <source>
        <strain evidence="3">LMG 28251</strain>
    </source>
</reference>
<name>A0AAF1KN20_9PROT</name>
<dbReference type="EMBL" id="JAAEDH010000002">
    <property type="protein sequence ID" value="MBR0654058.1"/>
    <property type="molecule type" value="Genomic_DNA"/>
</dbReference>
<dbReference type="SUPFAM" id="SSF53850">
    <property type="entry name" value="Periplasmic binding protein-like II"/>
    <property type="match status" value="1"/>
</dbReference>
<comment type="caution">
    <text evidence="3">The sequence shown here is derived from an EMBL/GenBank/DDBJ whole genome shotgun (WGS) entry which is preliminary data.</text>
</comment>
<protein>
    <submittedName>
        <fullName evidence="3">Tripartite tricarboxylate transporter substrate binding protein BugD</fullName>
    </submittedName>
</protein>
<keyword evidence="2" id="KW-0732">Signal</keyword>
<accession>A0AAF1KN20</accession>
<reference evidence="3" key="1">
    <citation type="submission" date="2020-01" db="EMBL/GenBank/DDBJ databases">
        <authorList>
            <person name="Rat A."/>
        </authorList>
    </citation>
    <scope>NUCLEOTIDE SEQUENCE</scope>
    <source>
        <strain evidence="3">LMG 28251</strain>
    </source>
</reference>
<dbReference type="PANTHER" id="PTHR42928:SF5">
    <property type="entry name" value="BLR1237 PROTEIN"/>
    <property type="match status" value="1"/>
</dbReference>
<dbReference type="RefSeq" id="WP_211872755.1">
    <property type="nucleotide sequence ID" value="NZ_JAAEDH010000002.1"/>
</dbReference>
<dbReference type="PANTHER" id="PTHR42928">
    <property type="entry name" value="TRICARBOXYLATE-BINDING PROTEIN"/>
    <property type="match status" value="1"/>
</dbReference>
<organism evidence="3 4">
    <name type="scientific">Plastoroseomonas arctica</name>
    <dbReference type="NCBI Taxonomy" id="1509237"/>
    <lineage>
        <taxon>Bacteria</taxon>
        <taxon>Pseudomonadati</taxon>
        <taxon>Pseudomonadota</taxon>
        <taxon>Alphaproteobacteria</taxon>
        <taxon>Acetobacterales</taxon>
        <taxon>Acetobacteraceae</taxon>
        <taxon>Plastoroseomonas</taxon>
    </lineage>
</organism>
<feature type="signal peptide" evidence="2">
    <location>
        <begin position="1"/>
        <end position="19"/>
    </location>
</feature>
<dbReference type="InterPro" id="IPR005064">
    <property type="entry name" value="BUG"/>
</dbReference>
<dbReference type="Proteomes" id="UP001196068">
    <property type="component" value="Unassembled WGS sequence"/>
</dbReference>
<evidence type="ECO:0000313" key="4">
    <source>
        <dbReference type="Proteomes" id="UP001196068"/>
    </source>
</evidence>
<dbReference type="InterPro" id="IPR042100">
    <property type="entry name" value="Bug_dom1"/>
</dbReference>
<feature type="chain" id="PRO_5041983559" evidence="2">
    <location>
        <begin position="20"/>
        <end position="320"/>
    </location>
</feature>
<dbReference type="AlphaFoldDB" id="A0AAF1KN20"/>
<gene>
    <name evidence="3" type="ORF">GXW79_03085</name>
</gene>